<evidence type="ECO:0000259" key="3">
    <source>
        <dbReference type="PROSITE" id="PS01124"/>
    </source>
</evidence>
<sequence>MTLKPFSLYRDQNVQILHARFKATQASSWEMTAEYPVSLVFCLKGPVTSATIKGKYHADAFLALFSGNFICHPGSIVQLKWQKSATVELLVIGLRKEFLTSLAGSDVFKKPASFHLLATGKEGLAGQAPWGLPLQVVNGLNDLLQGSQRPIAFQDLFIKAKLMEIVALFLSRMQELSAPAMPRHSHHQLAVLAKKHIDAVKGKKRFTIIGLAKDLGTNETTLKQAFRTAYGKPLFRYFQERNMQAAKKALQAGQSITTVAAGCGYTYIAHFSHAFKKEFGISPSQCQLT</sequence>
<name>A0AAJ5WXI7_9BACT</name>
<keyword evidence="2" id="KW-0804">Transcription</keyword>
<evidence type="ECO:0000313" key="4">
    <source>
        <dbReference type="EMBL" id="WEK38382.1"/>
    </source>
</evidence>
<dbReference type="SUPFAM" id="SSF46689">
    <property type="entry name" value="Homeodomain-like"/>
    <property type="match status" value="1"/>
</dbReference>
<protein>
    <submittedName>
        <fullName evidence="4">AraC family transcriptional regulator</fullName>
    </submittedName>
</protein>
<dbReference type="Pfam" id="PF12833">
    <property type="entry name" value="HTH_18"/>
    <property type="match status" value="1"/>
</dbReference>
<evidence type="ECO:0000313" key="5">
    <source>
        <dbReference type="Proteomes" id="UP001220610"/>
    </source>
</evidence>
<gene>
    <name evidence="4" type="ORF">P0Y53_12825</name>
</gene>
<dbReference type="EMBL" id="CP119311">
    <property type="protein sequence ID" value="WEK38382.1"/>
    <property type="molecule type" value="Genomic_DNA"/>
</dbReference>
<dbReference type="InterPro" id="IPR053142">
    <property type="entry name" value="PchR_regulatory_protein"/>
</dbReference>
<dbReference type="AlphaFoldDB" id="A0AAJ5WXI7"/>
<proteinExistence type="predicted"/>
<organism evidence="4 5">
    <name type="scientific">Candidatus Pseudobacter hemicellulosilyticus</name>
    <dbReference type="NCBI Taxonomy" id="3121375"/>
    <lineage>
        <taxon>Bacteria</taxon>
        <taxon>Pseudomonadati</taxon>
        <taxon>Bacteroidota</taxon>
        <taxon>Chitinophagia</taxon>
        <taxon>Chitinophagales</taxon>
        <taxon>Chitinophagaceae</taxon>
        <taxon>Pseudobacter</taxon>
    </lineage>
</organism>
<dbReference type="SMART" id="SM00342">
    <property type="entry name" value="HTH_ARAC"/>
    <property type="match status" value="1"/>
</dbReference>
<dbReference type="Proteomes" id="UP001220610">
    <property type="component" value="Chromosome"/>
</dbReference>
<reference evidence="4" key="1">
    <citation type="submission" date="2023-03" db="EMBL/GenBank/DDBJ databases">
        <title>Andean soil-derived lignocellulolytic bacterial consortium as a source of novel taxa and putative plastic-active enzymes.</title>
        <authorList>
            <person name="Diaz-Garcia L."/>
            <person name="Chuvochina M."/>
            <person name="Feuerriegel G."/>
            <person name="Bunk B."/>
            <person name="Sproer C."/>
            <person name="Streit W.R."/>
            <person name="Rodriguez L.M."/>
            <person name="Overmann J."/>
            <person name="Jimenez D.J."/>
        </authorList>
    </citation>
    <scope>NUCLEOTIDE SEQUENCE</scope>
    <source>
        <strain evidence="4">MAG 7</strain>
    </source>
</reference>
<dbReference type="PROSITE" id="PS01124">
    <property type="entry name" value="HTH_ARAC_FAMILY_2"/>
    <property type="match status" value="1"/>
</dbReference>
<keyword evidence="1" id="KW-0805">Transcription regulation</keyword>
<dbReference type="PANTHER" id="PTHR47893:SF1">
    <property type="entry name" value="REGULATORY PROTEIN PCHR"/>
    <property type="match status" value="1"/>
</dbReference>
<accession>A0AAJ5WXI7</accession>
<dbReference type="Gene3D" id="1.10.10.60">
    <property type="entry name" value="Homeodomain-like"/>
    <property type="match status" value="1"/>
</dbReference>
<dbReference type="GO" id="GO:0003700">
    <property type="term" value="F:DNA-binding transcription factor activity"/>
    <property type="evidence" value="ECO:0007669"/>
    <property type="project" value="InterPro"/>
</dbReference>
<dbReference type="PANTHER" id="PTHR47893">
    <property type="entry name" value="REGULATORY PROTEIN PCHR"/>
    <property type="match status" value="1"/>
</dbReference>
<feature type="domain" description="HTH araC/xylS-type" evidence="3">
    <location>
        <begin position="187"/>
        <end position="289"/>
    </location>
</feature>
<evidence type="ECO:0000256" key="1">
    <source>
        <dbReference type="ARBA" id="ARBA00023015"/>
    </source>
</evidence>
<evidence type="ECO:0000256" key="2">
    <source>
        <dbReference type="ARBA" id="ARBA00023163"/>
    </source>
</evidence>
<dbReference type="GO" id="GO:0043565">
    <property type="term" value="F:sequence-specific DNA binding"/>
    <property type="evidence" value="ECO:0007669"/>
    <property type="project" value="InterPro"/>
</dbReference>
<dbReference type="InterPro" id="IPR018060">
    <property type="entry name" value="HTH_AraC"/>
</dbReference>
<dbReference type="InterPro" id="IPR009057">
    <property type="entry name" value="Homeodomain-like_sf"/>
</dbReference>